<dbReference type="InParanoid" id="G0N7T8"/>
<proteinExistence type="predicted"/>
<evidence type="ECO:0000313" key="1">
    <source>
        <dbReference type="EMBL" id="EGT54846.1"/>
    </source>
</evidence>
<dbReference type="HOGENOM" id="CLU_328790_0_0_1"/>
<dbReference type="AlphaFoldDB" id="G0N7T8"/>
<protein>
    <submittedName>
        <fullName evidence="1">Uncharacterized protein</fullName>
    </submittedName>
</protein>
<sequence length="874" mass="101774">MPSQPTNYLVLNYRHDYSSGYFRTERGEVCQFQNDEGLDIETGDWIQCDISEQMHVGNVRRVRKPYWVASAEIDVYGVYEIKGFLHKGWSFIEKDTVVYVFNEDVGWFKISRDLWRLYNYNENITYRRLSIILKCLNEPEKMTGINLTYGWEVVYCMGLAEETIQTPPPNNYSKTETAMVVKIMNNLMLVLVFSTNKLAEITWSTNYNPTELKYRMVFECEVQNIPGRYSRFRVINIISKSQYGPMLIGGTENVSHRDDMEIEIKLLGMKSVNEDYVTFDCDCGLVRIPNEIGTPSTCIGLHAYCSLLVGGYDCSEDIWVVKKVISYLIKNDEALYVIEEYPETMVYTSLLGRCSMRMLSGMGIFFTCEIRQCLNGELYIGSNFKCTDDSPPPLSTDVVLHAPTKYLVVKSSVNQDGSTSGKILTAGNQLLEFHNPNDVVIKVNDWISCKISDQNEITAIELVLISEWIAHGKLDDDDEIQITLTGNLEKSKENDEIVDRFYHVYHKNVGFIQVDQSHYMKDSKTDQDGNETIRDLAIVVAHSKGCYEVWLKNLKEVAYFEGKELCDFTNLGHQFDCKIQKSEGFRDYRYKVLKIGPRHLNYDDYKFATRENYRMSINIQIKEQKEAINSSGCPTFGSDYGDVLVPPEFFVRVAPHHKSMECVCYLKLWETTHGWKRFWTVKEIDYFEDKTAPIIREDEFAVVLEDEDEASGCYKVFTPILGECKVHEELMYERPKIGDFIVCKISQLPNDEGYISDGKPMNIFDKFNETSNTSIFRPNLVPRWKIGKLVLQADEYRIYEHNFFCLVKVYRQDMETFDTQNLPDEVIQIRNSMTPISVQGKENDWRTFLQKLQIKYRLYCIWWRELEKIEQSWD</sequence>
<evidence type="ECO:0000313" key="2">
    <source>
        <dbReference type="Proteomes" id="UP000008068"/>
    </source>
</evidence>
<gene>
    <name evidence="1" type="ORF">CAEBREN_19467</name>
</gene>
<reference evidence="2" key="1">
    <citation type="submission" date="2011-07" db="EMBL/GenBank/DDBJ databases">
        <authorList>
            <consortium name="Caenorhabditis brenneri Sequencing and Analysis Consortium"/>
            <person name="Wilson R.K."/>
        </authorList>
    </citation>
    <scope>NUCLEOTIDE SEQUENCE [LARGE SCALE GENOMIC DNA]</scope>
    <source>
        <strain evidence="2">PB2801</strain>
    </source>
</reference>
<organism evidence="2">
    <name type="scientific">Caenorhabditis brenneri</name>
    <name type="common">Nematode worm</name>
    <dbReference type="NCBI Taxonomy" id="135651"/>
    <lineage>
        <taxon>Eukaryota</taxon>
        <taxon>Metazoa</taxon>
        <taxon>Ecdysozoa</taxon>
        <taxon>Nematoda</taxon>
        <taxon>Chromadorea</taxon>
        <taxon>Rhabditida</taxon>
        <taxon>Rhabditina</taxon>
        <taxon>Rhabditomorpha</taxon>
        <taxon>Rhabditoidea</taxon>
        <taxon>Rhabditidae</taxon>
        <taxon>Peloderinae</taxon>
        <taxon>Caenorhabditis</taxon>
    </lineage>
</organism>
<name>G0N7T8_CAEBE</name>
<accession>G0N7T8</accession>
<keyword evidence="2" id="KW-1185">Reference proteome</keyword>
<dbReference type="Proteomes" id="UP000008068">
    <property type="component" value="Unassembled WGS sequence"/>
</dbReference>
<dbReference type="EMBL" id="GL379848">
    <property type="protein sequence ID" value="EGT54846.1"/>
    <property type="molecule type" value="Genomic_DNA"/>
</dbReference>